<gene>
    <name evidence="6" type="ORF">BN1708_016449</name>
</gene>
<feature type="region of interest" description="Disordered" evidence="3">
    <location>
        <begin position="70"/>
        <end position="95"/>
    </location>
</feature>
<dbReference type="AlphaFoldDB" id="A0A0G4MN31"/>
<keyword evidence="4" id="KW-0472">Membrane</keyword>
<dbReference type="CDD" id="cd12148">
    <property type="entry name" value="fungal_TF_MHR"/>
    <property type="match status" value="1"/>
</dbReference>
<keyword evidence="4" id="KW-1133">Transmembrane helix</keyword>
<evidence type="ECO:0000256" key="3">
    <source>
        <dbReference type="SAM" id="MobiDB-lite"/>
    </source>
</evidence>
<accession>A0A0G4MN31</accession>
<evidence type="ECO:0000313" key="6">
    <source>
        <dbReference type="EMBL" id="CRK35475.1"/>
    </source>
</evidence>
<dbReference type="PANTHER" id="PTHR31001">
    <property type="entry name" value="UNCHARACTERIZED TRANSCRIPTIONAL REGULATORY PROTEIN"/>
    <property type="match status" value="1"/>
</dbReference>
<feature type="chain" id="PRO_5002567432" evidence="5">
    <location>
        <begin position="27"/>
        <end position="407"/>
    </location>
</feature>
<dbReference type="Proteomes" id="UP000044602">
    <property type="component" value="Unassembled WGS sequence"/>
</dbReference>
<reference evidence="6 7" key="1">
    <citation type="submission" date="2015-05" db="EMBL/GenBank/DDBJ databases">
        <authorList>
            <person name="Wang D.B."/>
            <person name="Wang M."/>
        </authorList>
    </citation>
    <scope>NUCLEOTIDE SEQUENCE [LARGE SCALE GENOMIC DNA]</scope>
    <source>
        <strain evidence="6">VL1</strain>
    </source>
</reference>
<comment type="subcellular location">
    <subcellularLocation>
        <location evidence="1">Nucleus</location>
    </subcellularLocation>
</comment>
<organism evidence="6 7">
    <name type="scientific">Verticillium longisporum</name>
    <name type="common">Verticillium dahliae var. longisporum</name>
    <dbReference type="NCBI Taxonomy" id="100787"/>
    <lineage>
        <taxon>Eukaryota</taxon>
        <taxon>Fungi</taxon>
        <taxon>Dikarya</taxon>
        <taxon>Ascomycota</taxon>
        <taxon>Pezizomycotina</taxon>
        <taxon>Sordariomycetes</taxon>
        <taxon>Hypocreomycetidae</taxon>
        <taxon>Glomerellales</taxon>
        <taxon>Plectosphaerellaceae</taxon>
        <taxon>Verticillium</taxon>
    </lineage>
</organism>
<feature type="signal peptide" evidence="5">
    <location>
        <begin position="1"/>
        <end position="26"/>
    </location>
</feature>
<evidence type="ECO:0000313" key="7">
    <source>
        <dbReference type="Proteomes" id="UP000044602"/>
    </source>
</evidence>
<feature type="transmembrane region" description="Helical" evidence="4">
    <location>
        <begin position="265"/>
        <end position="285"/>
    </location>
</feature>
<dbReference type="STRING" id="100787.A0A0G4MN31"/>
<keyword evidence="7" id="KW-1185">Reference proteome</keyword>
<dbReference type="InterPro" id="IPR050613">
    <property type="entry name" value="Sec_Metabolite_Reg"/>
</dbReference>
<dbReference type="GO" id="GO:0005634">
    <property type="term" value="C:nucleus"/>
    <property type="evidence" value="ECO:0007669"/>
    <property type="project" value="UniProtKB-SubCell"/>
</dbReference>
<proteinExistence type="predicted"/>
<evidence type="ECO:0000256" key="2">
    <source>
        <dbReference type="ARBA" id="ARBA00023242"/>
    </source>
</evidence>
<feature type="compositionally biased region" description="Basic and acidic residues" evidence="3">
    <location>
        <begin position="78"/>
        <end position="95"/>
    </location>
</feature>
<dbReference type="PANTHER" id="PTHR31001:SF87">
    <property type="entry name" value="COL-21"/>
    <property type="match status" value="1"/>
</dbReference>
<keyword evidence="4" id="KW-0812">Transmembrane</keyword>
<sequence>MRISSAQRYTYVVLLLLLILHHRTFPPSPLPPPPPGKAAVTALAEAEAKWRERYQYEVKTSVTVGTPRSETFDEHEEDVIPRSTDEPRGGYREEGRKGSIVSVTTLTQHYESASSPRFPRSEMPGDDILYAGIEEPPMERGLLILAQIPLTEVIELEQDGPCPKNYDKVDRIHNLILRLAEETPAYLRLINPDRRWDNHPDCSWWLQSCRFWIHPLQHFNFIALHRPYVFNRQESRAVALRASIDTLQAQMEMFQSMDSKAWRNFLLFFGSFDAVVLMASIYILFPKENVELASTAMQQFHWTQERFEAIADRNRLANSARGVLQAIYKKFRKANGFPEDRSECIGTFIKHLWAGKQDLIKIAIGQQIPGMYLEMFHKQMLAEKSEYYLTEEQLMSPSWANAKTYLG</sequence>
<feature type="non-terminal residue" evidence="6">
    <location>
        <position position="407"/>
    </location>
</feature>
<evidence type="ECO:0000256" key="5">
    <source>
        <dbReference type="SAM" id="SignalP"/>
    </source>
</evidence>
<dbReference type="EMBL" id="CVQH01023539">
    <property type="protein sequence ID" value="CRK35475.1"/>
    <property type="molecule type" value="Genomic_DNA"/>
</dbReference>
<keyword evidence="2" id="KW-0539">Nucleus</keyword>
<evidence type="ECO:0000256" key="4">
    <source>
        <dbReference type="SAM" id="Phobius"/>
    </source>
</evidence>
<protein>
    <submittedName>
        <fullName evidence="6">Uncharacterized protein</fullName>
    </submittedName>
</protein>
<evidence type="ECO:0000256" key="1">
    <source>
        <dbReference type="ARBA" id="ARBA00004123"/>
    </source>
</evidence>
<name>A0A0G4MN31_VERLO</name>
<keyword evidence="5" id="KW-0732">Signal</keyword>